<dbReference type="Proteomes" id="UP000011687">
    <property type="component" value="Unassembled WGS sequence"/>
</dbReference>
<dbReference type="AlphaFoldDB" id="M0JVZ5"/>
<proteinExistence type="predicted"/>
<keyword evidence="2" id="KW-1185">Reference proteome</keyword>
<accession>M0JVZ5</accession>
<sequence>MKQFVHLWIGGVLPELLVGDVNHCFVKRDLIRRSPKFGLWIGFLHPIMDGFATTLDTHILEQFGGIRQ</sequence>
<evidence type="ECO:0000313" key="2">
    <source>
        <dbReference type="Proteomes" id="UP000011687"/>
    </source>
</evidence>
<comment type="caution">
    <text evidence="1">The sequence shown here is derived from an EMBL/GenBank/DDBJ whole genome shotgun (WGS) entry which is preliminary data.</text>
</comment>
<protein>
    <submittedName>
        <fullName evidence="1">Uncharacterized protein</fullName>
    </submittedName>
</protein>
<name>M0JVZ5_9EURY</name>
<reference evidence="1 2" key="1">
    <citation type="journal article" date="2014" name="PLoS Genet.">
        <title>Phylogenetically driven sequencing of extremely halophilic archaea reveals strategies for static and dynamic osmo-response.</title>
        <authorList>
            <person name="Becker E.A."/>
            <person name="Seitzer P.M."/>
            <person name="Tritt A."/>
            <person name="Larsen D."/>
            <person name="Krusor M."/>
            <person name="Yao A.I."/>
            <person name="Wu D."/>
            <person name="Madern D."/>
            <person name="Eisen J.A."/>
            <person name="Darling A.E."/>
            <person name="Facciotti M.T."/>
        </authorList>
    </citation>
    <scope>NUCLEOTIDE SEQUENCE [LARGE SCALE GENOMIC DNA]</scope>
    <source>
        <strain evidence="1 2">ATCC 33799</strain>
    </source>
</reference>
<gene>
    <name evidence="1" type="ORF">C435_17792</name>
</gene>
<evidence type="ECO:0000313" key="1">
    <source>
        <dbReference type="EMBL" id="EMA12538.1"/>
    </source>
</evidence>
<organism evidence="1 2">
    <name type="scientific">Haloarcula marismortui ATCC 33799</name>
    <dbReference type="NCBI Taxonomy" id="662475"/>
    <lineage>
        <taxon>Archaea</taxon>
        <taxon>Methanobacteriati</taxon>
        <taxon>Methanobacteriota</taxon>
        <taxon>Stenosarchaea group</taxon>
        <taxon>Halobacteria</taxon>
        <taxon>Halobacteriales</taxon>
        <taxon>Haloarculaceae</taxon>
        <taxon>Haloarcula</taxon>
    </lineage>
</organism>
<dbReference type="EMBL" id="AOLS01000098">
    <property type="protein sequence ID" value="EMA12538.1"/>
    <property type="molecule type" value="Genomic_DNA"/>
</dbReference>